<dbReference type="PANTHER" id="PTHR23080">
    <property type="entry name" value="THAP DOMAIN PROTEIN"/>
    <property type="match status" value="1"/>
</dbReference>
<dbReference type="GO" id="GO:0046872">
    <property type="term" value="F:metal ion binding"/>
    <property type="evidence" value="ECO:0007669"/>
    <property type="project" value="UniProtKB-KW"/>
</dbReference>
<gene>
    <name evidence="4" type="ORF">HPB48_026903</name>
</gene>
<dbReference type="Proteomes" id="UP000821853">
    <property type="component" value="Unassembled WGS sequence"/>
</dbReference>
<dbReference type="InterPro" id="IPR027806">
    <property type="entry name" value="HARBI1_dom"/>
</dbReference>
<dbReference type="Pfam" id="PF13359">
    <property type="entry name" value="DDE_Tnp_4"/>
    <property type="match status" value="1"/>
</dbReference>
<dbReference type="PANTHER" id="PTHR23080:SF143">
    <property type="entry name" value="SI:DKEY-56D12.4"/>
    <property type="match status" value="1"/>
</dbReference>
<comment type="caution">
    <text evidence="4">The sequence shown here is derived from an EMBL/GenBank/DDBJ whole genome shotgun (WGS) entry which is preliminary data.</text>
</comment>
<protein>
    <recommendedName>
        <fullName evidence="3">DDE Tnp4 domain-containing protein</fullName>
    </recommendedName>
</protein>
<name>A0A9J6HD08_HAELO</name>
<proteinExistence type="predicted"/>
<organism evidence="4 5">
    <name type="scientific">Haemaphysalis longicornis</name>
    <name type="common">Bush tick</name>
    <dbReference type="NCBI Taxonomy" id="44386"/>
    <lineage>
        <taxon>Eukaryota</taxon>
        <taxon>Metazoa</taxon>
        <taxon>Ecdysozoa</taxon>
        <taxon>Arthropoda</taxon>
        <taxon>Chelicerata</taxon>
        <taxon>Arachnida</taxon>
        <taxon>Acari</taxon>
        <taxon>Parasitiformes</taxon>
        <taxon>Ixodida</taxon>
        <taxon>Ixodoidea</taxon>
        <taxon>Ixodidae</taxon>
        <taxon>Haemaphysalinae</taxon>
        <taxon>Haemaphysalis</taxon>
    </lineage>
</organism>
<evidence type="ECO:0000313" key="4">
    <source>
        <dbReference type="EMBL" id="KAH9384873.1"/>
    </source>
</evidence>
<dbReference type="VEuPathDB" id="VectorBase:HLOH_058232"/>
<evidence type="ECO:0000256" key="1">
    <source>
        <dbReference type="ARBA" id="ARBA00001968"/>
    </source>
</evidence>
<reference evidence="4 5" key="1">
    <citation type="journal article" date="2020" name="Cell">
        <title>Large-Scale Comparative Analyses of Tick Genomes Elucidate Their Genetic Diversity and Vector Capacities.</title>
        <authorList>
            <consortium name="Tick Genome and Microbiome Consortium (TIGMIC)"/>
            <person name="Jia N."/>
            <person name="Wang J."/>
            <person name="Shi W."/>
            <person name="Du L."/>
            <person name="Sun Y."/>
            <person name="Zhan W."/>
            <person name="Jiang J.F."/>
            <person name="Wang Q."/>
            <person name="Zhang B."/>
            <person name="Ji P."/>
            <person name="Bell-Sakyi L."/>
            <person name="Cui X.M."/>
            <person name="Yuan T.T."/>
            <person name="Jiang B.G."/>
            <person name="Yang W.F."/>
            <person name="Lam T.T."/>
            <person name="Chang Q.C."/>
            <person name="Ding S.J."/>
            <person name="Wang X.J."/>
            <person name="Zhu J.G."/>
            <person name="Ruan X.D."/>
            <person name="Zhao L."/>
            <person name="Wei J.T."/>
            <person name="Ye R.Z."/>
            <person name="Que T.C."/>
            <person name="Du C.H."/>
            <person name="Zhou Y.H."/>
            <person name="Cheng J.X."/>
            <person name="Dai P.F."/>
            <person name="Guo W.B."/>
            <person name="Han X.H."/>
            <person name="Huang E.J."/>
            <person name="Li L.F."/>
            <person name="Wei W."/>
            <person name="Gao Y.C."/>
            <person name="Liu J.Z."/>
            <person name="Shao H.Z."/>
            <person name="Wang X."/>
            <person name="Wang C.C."/>
            <person name="Yang T.C."/>
            <person name="Huo Q.B."/>
            <person name="Li W."/>
            <person name="Chen H.Y."/>
            <person name="Chen S.E."/>
            <person name="Zhou L.G."/>
            <person name="Ni X.B."/>
            <person name="Tian J.H."/>
            <person name="Sheng Y."/>
            <person name="Liu T."/>
            <person name="Pan Y.S."/>
            <person name="Xia L.Y."/>
            <person name="Li J."/>
            <person name="Zhao F."/>
            <person name="Cao W.C."/>
        </authorList>
    </citation>
    <scope>NUCLEOTIDE SEQUENCE [LARGE SCALE GENOMIC DNA]</scope>
    <source>
        <strain evidence="4">HaeL-2018</strain>
    </source>
</reference>
<feature type="domain" description="DDE Tnp4" evidence="3">
    <location>
        <begin position="1"/>
        <end position="60"/>
    </location>
</feature>
<sequence>MSDKGFRIDDLVEDIGAKLNIPPFFRREKLAEETQETQDISALRKHVERRIQCIRCYHTWLPPLLRQIRAHHVLGCFLEAIGLQKGNSPQHAHPVAARNHSSRAFTVPIGHLSVLVNCGYHALRCGGAALGQTRVHG</sequence>
<evidence type="ECO:0000313" key="5">
    <source>
        <dbReference type="Proteomes" id="UP000821853"/>
    </source>
</evidence>
<dbReference type="AlphaFoldDB" id="A0A9J6HD08"/>
<keyword evidence="2" id="KW-0479">Metal-binding</keyword>
<keyword evidence="5" id="KW-1185">Reference proteome</keyword>
<accession>A0A9J6HD08</accession>
<dbReference type="OrthoDB" id="7782839at2759"/>
<dbReference type="EMBL" id="JABSTR010003371">
    <property type="protein sequence ID" value="KAH9384873.1"/>
    <property type="molecule type" value="Genomic_DNA"/>
</dbReference>
<comment type="cofactor">
    <cofactor evidence="1">
        <name>a divalent metal cation</name>
        <dbReference type="ChEBI" id="CHEBI:60240"/>
    </cofactor>
</comment>
<evidence type="ECO:0000259" key="3">
    <source>
        <dbReference type="Pfam" id="PF13359"/>
    </source>
</evidence>
<evidence type="ECO:0000256" key="2">
    <source>
        <dbReference type="ARBA" id="ARBA00022723"/>
    </source>
</evidence>